<evidence type="ECO:0000313" key="1">
    <source>
        <dbReference type="EMBL" id="MBB4928298.1"/>
    </source>
</evidence>
<reference evidence="1 2" key="1">
    <citation type="submission" date="2020-08" db="EMBL/GenBank/DDBJ databases">
        <title>Sequencing the genomes of 1000 actinobacteria strains.</title>
        <authorList>
            <person name="Klenk H.-P."/>
        </authorList>
    </citation>
    <scope>NUCLEOTIDE SEQUENCE [LARGE SCALE GENOMIC DNA]</scope>
    <source>
        <strain evidence="1 2">DSM 41654</strain>
    </source>
</reference>
<organism evidence="1 2">
    <name type="scientific">Kitasatospora kifunensis</name>
    <name type="common">Streptomyces kifunensis</name>
    <dbReference type="NCBI Taxonomy" id="58351"/>
    <lineage>
        <taxon>Bacteria</taxon>
        <taxon>Bacillati</taxon>
        <taxon>Actinomycetota</taxon>
        <taxon>Actinomycetes</taxon>
        <taxon>Kitasatosporales</taxon>
        <taxon>Streptomycetaceae</taxon>
        <taxon>Kitasatospora</taxon>
    </lineage>
</organism>
<gene>
    <name evidence="1" type="ORF">FHR34_007393</name>
</gene>
<keyword evidence="2" id="KW-1185">Reference proteome</keyword>
<comment type="caution">
    <text evidence="1">The sequence shown here is derived from an EMBL/GenBank/DDBJ whole genome shotgun (WGS) entry which is preliminary data.</text>
</comment>
<dbReference type="Proteomes" id="UP000540506">
    <property type="component" value="Unassembled WGS sequence"/>
</dbReference>
<evidence type="ECO:0000313" key="2">
    <source>
        <dbReference type="Proteomes" id="UP000540506"/>
    </source>
</evidence>
<sequence length="31" mass="3133">MSQHTRVQARPNCLPAGQLLAAAAAGSVVTL</sequence>
<proteinExistence type="predicted"/>
<name>A0A7W7RAV7_KITKI</name>
<accession>A0A7W7RAV7</accession>
<dbReference type="AlphaFoldDB" id="A0A7W7RAV7"/>
<protein>
    <submittedName>
        <fullName evidence="1">Uncharacterized protein</fullName>
    </submittedName>
</protein>
<dbReference type="EMBL" id="JACHJV010000002">
    <property type="protein sequence ID" value="MBB4928298.1"/>
    <property type="molecule type" value="Genomic_DNA"/>
</dbReference>